<proteinExistence type="inferred from homology"/>
<dbReference type="Gene3D" id="3.90.190.20">
    <property type="entry name" value="Mur ligase, C-terminal domain"/>
    <property type="match status" value="1"/>
</dbReference>
<evidence type="ECO:0000313" key="11">
    <source>
        <dbReference type="EMBL" id="OGY82744.1"/>
    </source>
</evidence>
<keyword evidence="7 8" id="KW-0132">Cell division</keyword>
<dbReference type="Gene3D" id="3.40.1190.10">
    <property type="entry name" value="Mur-like, catalytic domain"/>
    <property type="match status" value="1"/>
</dbReference>
<dbReference type="SUPFAM" id="SSF53623">
    <property type="entry name" value="MurD-like peptide ligases, catalytic domain"/>
    <property type="match status" value="1"/>
</dbReference>
<comment type="similarity">
    <text evidence="7">Belongs to the MurCDEF family.</text>
</comment>
<organism evidence="11 12">
    <name type="scientific">Candidatus Kerfeldbacteria bacterium RIFCSPLOWO2_01_FULL_48_11</name>
    <dbReference type="NCBI Taxonomy" id="1798543"/>
    <lineage>
        <taxon>Bacteria</taxon>
        <taxon>Candidatus Kerfeldiibacteriota</taxon>
    </lineage>
</organism>
<feature type="domain" description="Mur ligase C-terminal" evidence="9">
    <location>
        <begin position="317"/>
        <end position="429"/>
    </location>
</feature>
<evidence type="ECO:0000256" key="5">
    <source>
        <dbReference type="ARBA" id="ARBA00022741"/>
    </source>
</evidence>
<dbReference type="EC" id="6.3.2.9" evidence="7 8"/>
<keyword evidence="6 7" id="KW-0067">ATP-binding</keyword>
<comment type="pathway">
    <text evidence="2 7 8">Cell wall biogenesis; peptidoglycan biosynthesis.</text>
</comment>
<reference evidence="11 12" key="1">
    <citation type="journal article" date="2016" name="Nat. Commun.">
        <title>Thousands of microbial genomes shed light on interconnected biogeochemical processes in an aquifer system.</title>
        <authorList>
            <person name="Anantharaman K."/>
            <person name="Brown C.T."/>
            <person name="Hug L.A."/>
            <person name="Sharon I."/>
            <person name="Castelle C.J."/>
            <person name="Probst A.J."/>
            <person name="Thomas B.C."/>
            <person name="Singh A."/>
            <person name="Wilkins M.J."/>
            <person name="Karaoz U."/>
            <person name="Brodie E.L."/>
            <person name="Williams K.H."/>
            <person name="Hubbard S.S."/>
            <person name="Banfield J.F."/>
        </authorList>
    </citation>
    <scope>NUCLEOTIDE SEQUENCE [LARGE SCALE GENOMIC DNA]</scope>
</reference>
<evidence type="ECO:0000256" key="7">
    <source>
        <dbReference type="HAMAP-Rule" id="MF_00639"/>
    </source>
</evidence>
<dbReference type="GO" id="GO:0009252">
    <property type="term" value="P:peptidoglycan biosynthetic process"/>
    <property type="evidence" value="ECO:0007669"/>
    <property type="project" value="UniProtKB-UniRule"/>
</dbReference>
<feature type="domain" description="Mur ligase central" evidence="10">
    <location>
        <begin position="114"/>
        <end position="293"/>
    </location>
</feature>
<protein>
    <recommendedName>
        <fullName evidence="7 8">UDP-N-acetylmuramoylalanine--D-glutamate ligase</fullName>
        <ecNumber evidence="7 8">6.3.2.9</ecNumber>
    </recommendedName>
    <alternativeName>
        <fullName evidence="7">D-glutamic acid-adding enzyme</fullName>
    </alternativeName>
    <alternativeName>
        <fullName evidence="7">UDP-N-acetylmuramoyl-L-alanyl-D-glutamate synthetase</fullName>
    </alternativeName>
</protein>
<dbReference type="NCBIfam" id="TIGR01087">
    <property type="entry name" value="murD"/>
    <property type="match status" value="1"/>
</dbReference>
<dbReference type="InterPro" id="IPR036615">
    <property type="entry name" value="Mur_ligase_C_dom_sf"/>
</dbReference>
<evidence type="ECO:0000259" key="10">
    <source>
        <dbReference type="Pfam" id="PF08245"/>
    </source>
</evidence>
<evidence type="ECO:0000256" key="6">
    <source>
        <dbReference type="ARBA" id="ARBA00022840"/>
    </source>
</evidence>
<evidence type="ECO:0000313" key="12">
    <source>
        <dbReference type="Proteomes" id="UP000179164"/>
    </source>
</evidence>
<evidence type="ECO:0000256" key="2">
    <source>
        <dbReference type="ARBA" id="ARBA00004752"/>
    </source>
</evidence>
<dbReference type="HAMAP" id="MF_00639">
    <property type="entry name" value="MurD"/>
    <property type="match status" value="1"/>
</dbReference>
<dbReference type="GO" id="GO:0008360">
    <property type="term" value="P:regulation of cell shape"/>
    <property type="evidence" value="ECO:0007669"/>
    <property type="project" value="UniProtKB-KW"/>
</dbReference>
<keyword evidence="4 7" id="KW-0436">Ligase</keyword>
<dbReference type="Proteomes" id="UP000179164">
    <property type="component" value="Unassembled WGS sequence"/>
</dbReference>
<comment type="catalytic activity">
    <reaction evidence="7 8">
        <text>UDP-N-acetyl-alpha-D-muramoyl-L-alanine + D-glutamate + ATP = UDP-N-acetyl-alpha-D-muramoyl-L-alanyl-D-glutamate + ADP + phosphate + H(+)</text>
        <dbReference type="Rhea" id="RHEA:16429"/>
        <dbReference type="ChEBI" id="CHEBI:15378"/>
        <dbReference type="ChEBI" id="CHEBI:29986"/>
        <dbReference type="ChEBI" id="CHEBI:30616"/>
        <dbReference type="ChEBI" id="CHEBI:43474"/>
        <dbReference type="ChEBI" id="CHEBI:83898"/>
        <dbReference type="ChEBI" id="CHEBI:83900"/>
        <dbReference type="ChEBI" id="CHEBI:456216"/>
        <dbReference type="EC" id="6.3.2.9"/>
    </reaction>
</comment>
<dbReference type="AlphaFoldDB" id="A0A1G2B0P9"/>
<keyword evidence="7 8" id="KW-0961">Cell wall biogenesis/degradation</keyword>
<dbReference type="Pfam" id="PF08245">
    <property type="entry name" value="Mur_ligase_M"/>
    <property type="match status" value="1"/>
</dbReference>
<comment type="function">
    <text evidence="7 8">Cell wall formation. Catalyzes the addition of glutamate to the nucleotide precursor UDP-N-acetylmuramoyl-L-alanine (UMA).</text>
</comment>
<dbReference type="InterPro" id="IPR013221">
    <property type="entry name" value="Mur_ligase_cen"/>
</dbReference>
<keyword evidence="5 7" id="KW-0547">Nucleotide-binding</keyword>
<sequence>MFRGKKVLIFGLGLHGGGVSSARYFAKHGATVRVTDLRPRLLLLSSIRRIKKGSVSYVLGRHRTRDIDWADVLVKNPGVSWSSPYMEYARRKKIRIITDIGLFVEHVRAPVIGVTGTKGKSTTSALLAAFLRTRWRQLMLAGNALYSPLERIDTLSSKMPVVLELSSWQLEDAAYTRWSPHVAIVTNIYPDHLNRHKSMSEYIAAKELIVRFQNRGDIFIANKENPYVKLIAKKTRATLIWFSKKPFKTGDGVFLRNGMIVSRTGDSEREIIHSKYLRLKGRHNLEDALAAIAGALVYDIPKTAIHNVIKRFIGLPGRLETVRHLNGITYVNDTTSTTPQAAMEALRTIHGPIQLIAGGLDKKLPLGKFCSEIKLRSRVVILLPGSGTVRMKKFLLRLGVKYHLASSMVEAVHLAKIHAEPGDTVLLSPGCASFGVFLHEFDRGDQFVREVAKFA</sequence>
<dbReference type="GO" id="GO:0005737">
    <property type="term" value="C:cytoplasm"/>
    <property type="evidence" value="ECO:0007669"/>
    <property type="project" value="UniProtKB-SubCell"/>
</dbReference>
<accession>A0A1G2B0P9</accession>
<name>A0A1G2B0P9_9BACT</name>
<feature type="binding site" evidence="7">
    <location>
        <begin position="116"/>
        <end position="122"/>
    </location>
    <ligand>
        <name>ATP</name>
        <dbReference type="ChEBI" id="CHEBI:30616"/>
    </ligand>
</feature>
<dbReference type="GO" id="GO:0008764">
    <property type="term" value="F:UDP-N-acetylmuramoylalanine-D-glutamate ligase activity"/>
    <property type="evidence" value="ECO:0007669"/>
    <property type="project" value="UniProtKB-UniRule"/>
</dbReference>
<comment type="caution">
    <text evidence="11">The sequence shown here is derived from an EMBL/GenBank/DDBJ whole genome shotgun (WGS) entry which is preliminary data.</text>
</comment>
<dbReference type="Pfam" id="PF02875">
    <property type="entry name" value="Mur_ligase_C"/>
    <property type="match status" value="1"/>
</dbReference>
<evidence type="ECO:0000256" key="1">
    <source>
        <dbReference type="ARBA" id="ARBA00004496"/>
    </source>
</evidence>
<keyword evidence="7 8" id="KW-0573">Peptidoglycan synthesis</keyword>
<dbReference type="GO" id="GO:0051301">
    <property type="term" value="P:cell division"/>
    <property type="evidence" value="ECO:0007669"/>
    <property type="project" value="UniProtKB-KW"/>
</dbReference>
<dbReference type="Gene3D" id="3.40.50.720">
    <property type="entry name" value="NAD(P)-binding Rossmann-like Domain"/>
    <property type="match status" value="1"/>
</dbReference>
<dbReference type="InterPro" id="IPR004101">
    <property type="entry name" value="Mur_ligase_C"/>
</dbReference>
<evidence type="ECO:0000259" key="9">
    <source>
        <dbReference type="Pfam" id="PF02875"/>
    </source>
</evidence>
<keyword evidence="3 7" id="KW-0963">Cytoplasm</keyword>
<dbReference type="UniPathway" id="UPA00219"/>
<gene>
    <name evidence="7" type="primary">murD</name>
    <name evidence="11" type="ORF">A2898_04060</name>
</gene>
<dbReference type="GO" id="GO:0005524">
    <property type="term" value="F:ATP binding"/>
    <property type="evidence" value="ECO:0007669"/>
    <property type="project" value="UniProtKB-UniRule"/>
</dbReference>
<dbReference type="InterPro" id="IPR005762">
    <property type="entry name" value="MurD"/>
</dbReference>
<dbReference type="Pfam" id="PF21799">
    <property type="entry name" value="MurD-like_N"/>
    <property type="match status" value="1"/>
</dbReference>
<dbReference type="SUPFAM" id="SSF53244">
    <property type="entry name" value="MurD-like peptide ligases, peptide-binding domain"/>
    <property type="match status" value="1"/>
</dbReference>
<evidence type="ECO:0000256" key="3">
    <source>
        <dbReference type="ARBA" id="ARBA00022490"/>
    </source>
</evidence>
<dbReference type="PANTHER" id="PTHR43692:SF1">
    <property type="entry name" value="UDP-N-ACETYLMURAMOYLALANINE--D-GLUTAMATE LIGASE"/>
    <property type="match status" value="1"/>
</dbReference>
<keyword evidence="7 8" id="KW-0133">Cell shape</keyword>
<evidence type="ECO:0000256" key="4">
    <source>
        <dbReference type="ARBA" id="ARBA00022598"/>
    </source>
</evidence>
<dbReference type="InterPro" id="IPR036565">
    <property type="entry name" value="Mur-like_cat_sf"/>
</dbReference>
<comment type="subcellular location">
    <subcellularLocation>
        <location evidence="1 7 8">Cytoplasm</location>
    </subcellularLocation>
</comment>
<evidence type="ECO:0000256" key="8">
    <source>
        <dbReference type="RuleBase" id="RU003664"/>
    </source>
</evidence>
<dbReference type="EMBL" id="MHKE01000017">
    <property type="protein sequence ID" value="OGY82744.1"/>
    <property type="molecule type" value="Genomic_DNA"/>
</dbReference>
<dbReference type="SUPFAM" id="SSF51984">
    <property type="entry name" value="MurCD N-terminal domain"/>
    <property type="match status" value="1"/>
</dbReference>
<dbReference type="STRING" id="1798543.A2898_04060"/>
<dbReference type="GO" id="GO:0071555">
    <property type="term" value="P:cell wall organization"/>
    <property type="evidence" value="ECO:0007669"/>
    <property type="project" value="UniProtKB-KW"/>
</dbReference>
<dbReference type="PANTHER" id="PTHR43692">
    <property type="entry name" value="UDP-N-ACETYLMURAMOYLALANINE--D-GLUTAMATE LIGASE"/>
    <property type="match status" value="1"/>
</dbReference>
<keyword evidence="7 8" id="KW-0131">Cell cycle</keyword>